<name>A0A915IS58_ROMCU</name>
<dbReference type="AlphaFoldDB" id="A0A915IS58"/>
<dbReference type="Proteomes" id="UP000887565">
    <property type="component" value="Unplaced"/>
</dbReference>
<protein>
    <submittedName>
        <fullName evidence="2">Uncharacterized protein</fullName>
    </submittedName>
</protein>
<keyword evidence="1" id="KW-1185">Reference proteome</keyword>
<sequence>MTKSSEELALWTCMKLSWCIECAWLDIFYAFQIDVSQTPPSFGYHGKGNANKADHSTPGEEHSLLICKPLMSHGMMPDILSLIELTGNLLPGCAKERRRKQD</sequence>
<proteinExistence type="predicted"/>
<reference evidence="2" key="1">
    <citation type="submission" date="2022-11" db="UniProtKB">
        <authorList>
            <consortium name="WormBaseParasite"/>
        </authorList>
    </citation>
    <scope>IDENTIFICATION</scope>
</reference>
<dbReference type="WBParaSite" id="nRc.2.0.1.t16705-RA">
    <property type="protein sequence ID" value="nRc.2.0.1.t16705-RA"/>
    <property type="gene ID" value="nRc.2.0.1.g16705"/>
</dbReference>
<evidence type="ECO:0000313" key="2">
    <source>
        <dbReference type="WBParaSite" id="nRc.2.0.1.t16705-RA"/>
    </source>
</evidence>
<evidence type="ECO:0000313" key="1">
    <source>
        <dbReference type="Proteomes" id="UP000887565"/>
    </source>
</evidence>
<accession>A0A915IS58</accession>
<organism evidence="1 2">
    <name type="scientific">Romanomermis culicivorax</name>
    <name type="common">Nematode worm</name>
    <dbReference type="NCBI Taxonomy" id="13658"/>
    <lineage>
        <taxon>Eukaryota</taxon>
        <taxon>Metazoa</taxon>
        <taxon>Ecdysozoa</taxon>
        <taxon>Nematoda</taxon>
        <taxon>Enoplea</taxon>
        <taxon>Dorylaimia</taxon>
        <taxon>Mermithida</taxon>
        <taxon>Mermithoidea</taxon>
        <taxon>Mermithidae</taxon>
        <taxon>Romanomermis</taxon>
    </lineage>
</organism>